<name>A0AA88GBC6_NAELO</name>
<sequence length="346" mass="39624">MRINDGNVKVVVLDFLTLNEHDDDDQNSIHIIRRLELLLNKKFSLQQLGKKKWLENRDLKYQNCIPVEFMNDRQFILNHIKKFGYGWKYASTKLQEDREFLLNVAQYNGSKELLLIFPTYSIGNDTELILTSVKHDEEVMNSVPTVLRKNKEFMLKVVQLNGKALSYAELPLKNDLDIVLAAVRQNGEALRCIYVDPTCCLRSNKDVILEAIKQNKKALQWVPMNLLTDLSFMLKVVTLIFPEFEGLKFASDDLKNDKDIALVAVKKDGNALNFVSAALKSDYDVVLAAVRQYEHALVYASNDLRNDKEIVLEAIRKYGSALCFASDELKKDREIVLEAAQEMVCA</sequence>
<gene>
    <name evidence="2" type="ORF">C9374_012212</name>
</gene>
<dbReference type="Pfam" id="PF13475">
    <property type="entry name" value="DUF4116"/>
    <property type="match status" value="5"/>
</dbReference>
<dbReference type="AlphaFoldDB" id="A0AA88GBC6"/>
<evidence type="ECO:0000313" key="2">
    <source>
        <dbReference type="EMBL" id="KAG2373346.1"/>
    </source>
</evidence>
<evidence type="ECO:0000313" key="3">
    <source>
        <dbReference type="Proteomes" id="UP000816034"/>
    </source>
</evidence>
<dbReference type="RefSeq" id="XP_044542520.1">
    <property type="nucleotide sequence ID" value="XM_044687954.1"/>
</dbReference>
<dbReference type="Proteomes" id="UP000816034">
    <property type="component" value="Unassembled WGS sequence"/>
</dbReference>
<feature type="domain" description="DUF4116" evidence="1">
    <location>
        <begin position="152"/>
        <end position="193"/>
    </location>
</feature>
<feature type="domain" description="DUF4116" evidence="1">
    <location>
        <begin position="282"/>
        <end position="330"/>
    </location>
</feature>
<comment type="caution">
    <text evidence="2">The sequence shown here is derived from an EMBL/GenBank/DDBJ whole genome shotgun (WGS) entry which is preliminary data.</text>
</comment>
<protein>
    <recommendedName>
        <fullName evidence="1">DUF4116 domain-containing protein</fullName>
    </recommendedName>
</protein>
<accession>A0AA88GBC6</accession>
<reference evidence="2 3" key="1">
    <citation type="journal article" date="2018" name="BMC Genomics">
        <title>The genome of Naegleria lovaniensis, the basis for a comparative approach to unravel pathogenicity factors of the human pathogenic amoeba N. fowleri.</title>
        <authorList>
            <person name="Liechti N."/>
            <person name="Schurch N."/>
            <person name="Bruggmann R."/>
            <person name="Wittwer M."/>
        </authorList>
    </citation>
    <scope>NUCLEOTIDE SEQUENCE [LARGE SCALE GENOMIC DNA]</scope>
    <source>
        <strain evidence="2 3">ATCC 30569</strain>
    </source>
</reference>
<dbReference type="GeneID" id="68104666"/>
<keyword evidence="3" id="KW-1185">Reference proteome</keyword>
<organism evidence="2 3">
    <name type="scientific">Naegleria lovaniensis</name>
    <name type="common">Amoeba</name>
    <dbReference type="NCBI Taxonomy" id="51637"/>
    <lineage>
        <taxon>Eukaryota</taxon>
        <taxon>Discoba</taxon>
        <taxon>Heterolobosea</taxon>
        <taxon>Tetramitia</taxon>
        <taxon>Eutetramitia</taxon>
        <taxon>Vahlkampfiidae</taxon>
        <taxon>Naegleria</taxon>
    </lineage>
</organism>
<proteinExistence type="predicted"/>
<evidence type="ECO:0000259" key="1">
    <source>
        <dbReference type="Pfam" id="PF13475"/>
    </source>
</evidence>
<feature type="domain" description="DUF4116" evidence="1">
    <location>
        <begin position="72"/>
        <end position="110"/>
    </location>
</feature>
<dbReference type="InterPro" id="IPR025197">
    <property type="entry name" value="DUF4116"/>
</dbReference>
<feature type="domain" description="DUF4116" evidence="1">
    <location>
        <begin position="247"/>
        <end position="279"/>
    </location>
</feature>
<feature type="domain" description="DUF4116" evidence="1">
    <location>
        <begin position="204"/>
        <end position="237"/>
    </location>
</feature>
<dbReference type="EMBL" id="PYSW02000056">
    <property type="protein sequence ID" value="KAG2373346.1"/>
    <property type="molecule type" value="Genomic_DNA"/>
</dbReference>